<keyword evidence="4" id="KW-0812">Transmembrane</keyword>
<protein>
    <submittedName>
        <fullName evidence="5">Tetratricopeptide repeat-containing protein</fullName>
    </submittedName>
</protein>
<organism evidence="5 6">
    <name type="scientific">Nannocystis exedens</name>
    <dbReference type="NCBI Taxonomy" id="54"/>
    <lineage>
        <taxon>Bacteria</taxon>
        <taxon>Pseudomonadati</taxon>
        <taxon>Myxococcota</taxon>
        <taxon>Polyangia</taxon>
        <taxon>Nannocystales</taxon>
        <taxon>Nannocystaceae</taxon>
        <taxon>Nannocystis</taxon>
    </lineage>
</organism>
<feature type="repeat" description="TPR" evidence="3">
    <location>
        <begin position="523"/>
        <end position="556"/>
    </location>
</feature>
<name>A0A1I2ATF2_9BACT</name>
<dbReference type="PANTHER" id="PTHR45641">
    <property type="entry name" value="TETRATRICOPEPTIDE REPEAT PROTEIN (AFU_ORTHOLOGUE AFUA_6G03870)"/>
    <property type="match status" value="1"/>
</dbReference>
<evidence type="ECO:0000256" key="1">
    <source>
        <dbReference type="ARBA" id="ARBA00022737"/>
    </source>
</evidence>
<dbReference type="AlphaFoldDB" id="A0A1I2ATF2"/>
<dbReference type="SUPFAM" id="SSF48452">
    <property type="entry name" value="TPR-like"/>
    <property type="match status" value="2"/>
</dbReference>
<dbReference type="InterPro" id="IPR019734">
    <property type="entry name" value="TPR_rpt"/>
</dbReference>
<dbReference type="EMBL" id="FOMX01000014">
    <property type="protein sequence ID" value="SFE47261.1"/>
    <property type="molecule type" value="Genomic_DNA"/>
</dbReference>
<dbReference type="SUPFAM" id="SSF56112">
    <property type="entry name" value="Protein kinase-like (PK-like)"/>
    <property type="match status" value="1"/>
</dbReference>
<feature type="transmembrane region" description="Helical" evidence="4">
    <location>
        <begin position="234"/>
        <end position="251"/>
    </location>
</feature>
<keyword evidence="4" id="KW-0472">Membrane</keyword>
<dbReference type="Gene3D" id="3.30.200.20">
    <property type="entry name" value="Phosphorylase Kinase, domain 1"/>
    <property type="match status" value="1"/>
</dbReference>
<gene>
    <name evidence="5" type="ORF">SAMN02745121_04369</name>
</gene>
<proteinExistence type="predicted"/>
<dbReference type="Gene3D" id="1.25.40.10">
    <property type="entry name" value="Tetratricopeptide repeat domain"/>
    <property type="match status" value="1"/>
</dbReference>
<sequence>MATVMANAVIPGPPVEDAVSARFVAPRPLVIGDVGPVDVAFDRTLGRQVALREPRLAGPAQLREVQAQAGLAHPGVARIFEVVRTDGRMLVVMEWIRGDTLRAWRASQARPRWRAVLEHFVAAGEGLAAAHAVGLIHGAFGLDSAVVDASGRVRVLACAAALREDAEDEADRVATPADDVRGLCAALAEALGGVRAPGWLRRIAARGQEPAPPWGSMAALLAALRAARARRRRLVVAALGAAIAGGAIGLTRNLTSDSGRCDAATTALVGIWDDARREEVRRALLGSGAGAAEAVWPRVRARLDAYAAGWSRAYAEVCAAGERGDAERLVDRSMACLGRRRASLAALVDVLGQADAATALKASAAAEALPSVAACTDVAALRAAAPPPDDPARAEAVERLREQLARGQALADAGQSAAGLARVESVLAAAQPLGYEPLVAEAKLQKGRMLIDAWRVDEAAEALSDAVWAALPTRLDDIAAEALARRIYALRAVPARRPELHADVALVEALTARLGPHGRWIEGELRNNLGTLYTAEGRPELAQRAFERALAIKAEVFGADHPQYAHSLNNLGSVLLAQGRLEAARAHFERATALLRAAFGPHHPQVALGLNNIAATYIQAGDWAGAEPYVEAYYEALASAFPDGAELVWPRLLVARLHQEQGRFAAARAHADAARSLAVRRGDAIGVVRTEVARAHLELAAGAVDVADAIFRGIVARPGALQVDDDLRLTALRFALARALWDRPAERSRALELAATAASSFRAYAPYTAAELAEVEAWRRAHEVVAR</sequence>
<keyword evidence="4" id="KW-1133">Transmembrane helix</keyword>
<dbReference type="Pfam" id="PF13424">
    <property type="entry name" value="TPR_12"/>
    <property type="match status" value="1"/>
</dbReference>
<evidence type="ECO:0000256" key="3">
    <source>
        <dbReference type="PROSITE-ProRule" id="PRU00339"/>
    </source>
</evidence>
<dbReference type="PROSITE" id="PS50005">
    <property type="entry name" value="TPR"/>
    <property type="match status" value="1"/>
</dbReference>
<evidence type="ECO:0000256" key="4">
    <source>
        <dbReference type="SAM" id="Phobius"/>
    </source>
</evidence>
<evidence type="ECO:0000313" key="5">
    <source>
        <dbReference type="EMBL" id="SFE47261.1"/>
    </source>
</evidence>
<keyword evidence="6" id="KW-1185">Reference proteome</keyword>
<accession>A0A1I2ATF2</accession>
<dbReference type="Proteomes" id="UP000199400">
    <property type="component" value="Unassembled WGS sequence"/>
</dbReference>
<evidence type="ECO:0000256" key="2">
    <source>
        <dbReference type="ARBA" id="ARBA00022803"/>
    </source>
</evidence>
<dbReference type="InterPro" id="IPR011990">
    <property type="entry name" value="TPR-like_helical_dom_sf"/>
</dbReference>
<dbReference type="PANTHER" id="PTHR45641:SF19">
    <property type="entry name" value="NEPHROCYSTIN-3"/>
    <property type="match status" value="1"/>
</dbReference>
<keyword evidence="1" id="KW-0677">Repeat</keyword>
<reference evidence="6" key="1">
    <citation type="submission" date="2016-10" db="EMBL/GenBank/DDBJ databases">
        <authorList>
            <person name="Varghese N."/>
            <person name="Submissions S."/>
        </authorList>
    </citation>
    <scope>NUCLEOTIDE SEQUENCE [LARGE SCALE GENOMIC DNA]</scope>
    <source>
        <strain evidence="6">ATCC 25963</strain>
    </source>
</reference>
<keyword evidence="2 3" id="KW-0802">TPR repeat</keyword>
<dbReference type="SMART" id="SM00028">
    <property type="entry name" value="TPR"/>
    <property type="match status" value="2"/>
</dbReference>
<dbReference type="Gene3D" id="1.10.510.10">
    <property type="entry name" value="Transferase(Phosphotransferase) domain 1"/>
    <property type="match status" value="1"/>
</dbReference>
<dbReference type="STRING" id="54.SAMN02745121_04369"/>
<evidence type="ECO:0000313" key="6">
    <source>
        <dbReference type="Proteomes" id="UP000199400"/>
    </source>
</evidence>
<dbReference type="InterPro" id="IPR011009">
    <property type="entry name" value="Kinase-like_dom_sf"/>
</dbReference>